<accession>A0ABM9BTB6</accession>
<dbReference type="Proteomes" id="UP000838686">
    <property type="component" value="Unassembled WGS sequence"/>
</dbReference>
<dbReference type="Pfam" id="PF13472">
    <property type="entry name" value="Lipase_GDSL_2"/>
    <property type="match status" value="1"/>
</dbReference>
<evidence type="ECO:0000313" key="2">
    <source>
        <dbReference type="EMBL" id="CAH1192864.1"/>
    </source>
</evidence>
<protein>
    <recommendedName>
        <fullName evidence="1">SGNH hydrolase-type esterase domain-containing protein</fullName>
    </recommendedName>
</protein>
<reference evidence="2" key="1">
    <citation type="submission" date="2022-01" db="EMBL/GenBank/DDBJ databases">
        <authorList>
            <person name="Criscuolo A."/>
        </authorList>
    </citation>
    <scope>NUCLEOTIDE SEQUENCE</scope>
    <source>
        <strain evidence="2">CIP111893</strain>
    </source>
</reference>
<name>A0ABM9BTB6_9BACL</name>
<dbReference type="Gene3D" id="3.40.50.1110">
    <property type="entry name" value="SGNH hydrolase"/>
    <property type="match status" value="1"/>
</dbReference>
<dbReference type="InterPro" id="IPR036514">
    <property type="entry name" value="SGNH_hydro_sf"/>
</dbReference>
<proteinExistence type="predicted"/>
<gene>
    <name evidence="2" type="ORF">PAECIP111893_00347</name>
</gene>
<comment type="caution">
    <text evidence="2">The sequence shown here is derived from an EMBL/GenBank/DDBJ whole genome shotgun (WGS) entry which is preliminary data.</text>
</comment>
<organism evidence="2 3">
    <name type="scientific">Paenibacillus plantiphilus</name>
    <dbReference type="NCBI Taxonomy" id="2905650"/>
    <lineage>
        <taxon>Bacteria</taxon>
        <taxon>Bacillati</taxon>
        <taxon>Bacillota</taxon>
        <taxon>Bacilli</taxon>
        <taxon>Bacillales</taxon>
        <taxon>Paenibacillaceae</taxon>
        <taxon>Paenibacillus</taxon>
    </lineage>
</organism>
<evidence type="ECO:0000259" key="1">
    <source>
        <dbReference type="Pfam" id="PF13472"/>
    </source>
</evidence>
<dbReference type="InterPro" id="IPR013830">
    <property type="entry name" value="SGNH_hydro"/>
</dbReference>
<evidence type="ECO:0000313" key="3">
    <source>
        <dbReference type="Proteomes" id="UP000838686"/>
    </source>
</evidence>
<dbReference type="EMBL" id="CAKMMF010000002">
    <property type="protein sequence ID" value="CAH1192864.1"/>
    <property type="molecule type" value="Genomic_DNA"/>
</dbReference>
<dbReference type="SUPFAM" id="SSF52266">
    <property type="entry name" value="SGNH hydrolase"/>
    <property type="match status" value="1"/>
</dbReference>
<dbReference type="RefSeq" id="WP_236338577.1">
    <property type="nucleotide sequence ID" value="NZ_CAKMMF010000002.1"/>
</dbReference>
<keyword evidence="3" id="KW-1185">Reference proteome</keyword>
<feature type="domain" description="SGNH hydrolase-type esterase" evidence="1">
    <location>
        <begin position="24"/>
        <end position="200"/>
    </location>
</feature>
<sequence>MHILISGDSLALPRPHNPKTYDYGTETELAVNFHDTYGSLLQFGLQKLYPNAPIQVTNRAQRASTIVHIFNNLQDHLFFFQPDVFILHVGLVDCWIRPELETKQYVQIDSFISYYHSLLHYIQKKPKTKCIIIGICPTSEKMYNRYPGLDNEIKKYNLILNQADEQQFFFIDMNKHLESEPLNQYLLPDDQHLNKSGNKLIYKQTLKIIQAIIETEHGVDLLQQGHGEEAKLAFLRAFRHYPYYLEALYRILDLCTSSLNDNSTFNRIQRFYQSTHLIDSRIDDIITKHSNLHPQ</sequence>